<evidence type="ECO:0000256" key="6">
    <source>
        <dbReference type="ARBA" id="ARBA00023136"/>
    </source>
</evidence>
<dbReference type="InterPro" id="IPR036259">
    <property type="entry name" value="MFS_trans_sf"/>
</dbReference>
<dbReference type="PANTHER" id="PTHR23513">
    <property type="entry name" value="INTEGRAL MEMBRANE EFFLUX PROTEIN-RELATED"/>
    <property type="match status" value="1"/>
</dbReference>
<feature type="transmembrane region" description="Helical" evidence="7">
    <location>
        <begin position="121"/>
        <end position="141"/>
    </location>
</feature>
<protein>
    <submittedName>
        <fullName evidence="9">Enterobactin exporter EntS</fullName>
    </submittedName>
</protein>
<accession>A0A644YYA8</accession>
<feature type="domain" description="Major facilitator superfamily (MFS) profile" evidence="8">
    <location>
        <begin position="50"/>
        <end position="443"/>
    </location>
</feature>
<evidence type="ECO:0000256" key="2">
    <source>
        <dbReference type="ARBA" id="ARBA00022448"/>
    </source>
</evidence>
<feature type="transmembrane region" description="Helical" evidence="7">
    <location>
        <begin position="420"/>
        <end position="437"/>
    </location>
</feature>
<dbReference type="InterPro" id="IPR020846">
    <property type="entry name" value="MFS_dom"/>
</dbReference>
<dbReference type="PANTHER" id="PTHR23513:SF11">
    <property type="entry name" value="STAPHYLOFERRIN A TRANSPORTER"/>
    <property type="match status" value="1"/>
</dbReference>
<proteinExistence type="predicted"/>
<keyword evidence="5 7" id="KW-1133">Transmembrane helix</keyword>
<dbReference type="SUPFAM" id="SSF103473">
    <property type="entry name" value="MFS general substrate transporter"/>
    <property type="match status" value="1"/>
</dbReference>
<keyword evidence="6 7" id="KW-0472">Membrane</keyword>
<comment type="subcellular location">
    <subcellularLocation>
        <location evidence="1">Cell membrane</location>
        <topology evidence="1">Multi-pass membrane protein</topology>
    </subcellularLocation>
</comment>
<feature type="transmembrane region" description="Helical" evidence="7">
    <location>
        <begin position="56"/>
        <end position="82"/>
    </location>
</feature>
<dbReference type="Gene3D" id="1.20.1250.20">
    <property type="entry name" value="MFS general substrate transporter like domains"/>
    <property type="match status" value="1"/>
</dbReference>
<feature type="transmembrane region" description="Helical" evidence="7">
    <location>
        <begin position="147"/>
        <end position="164"/>
    </location>
</feature>
<evidence type="ECO:0000256" key="4">
    <source>
        <dbReference type="ARBA" id="ARBA00022692"/>
    </source>
</evidence>
<evidence type="ECO:0000256" key="7">
    <source>
        <dbReference type="SAM" id="Phobius"/>
    </source>
</evidence>
<feature type="transmembrane region" description="Helical" evidence="7">
    <location>
        <begin position="185"/>
        <end position="211"/>
    </location>
</feature>
<reference evidence="9" key="1">
    <citation type="submission" date="2019-08" db="EMBL/GenBank/DDBJ databases">
        <authorList>
            <person name="Kucharzyk K."/>
            <person name="Murdoch R.W."/>
            <person name="Higgins S."/>
            <person name="Loffler F."/>
        </authorList>
    </citation>
    <scope>NUCLEOTIDE SEQUENCE</scope>
</reference>
<comment type="caution">
    <text evidence="9">The sequence shown here is derived from an EMBL/GenBank/DDBJ whole genome shotgun (WGS) entry which is preliminary data.</text>
</comment>
<evidence type="ECO:0000256" key="3">
    <source>
        <dbReference type="ARBA" id="ARBA00022475"/>
    </source>
</evidence>
<evidence type="ECO:0000313" key="9">
    <source>
        <dbReference type="EMBL" id="MPM31453.1"/>
    </source>
</evidence>
<dbReference type="GO" id="GO:0022857">
    <property type="term" value="F:transmembrane transporter activity"/>
    <property type="evidence" value="ECO:0007669"/>
    <property type="project" value="InterPro"/>
</dbReference>
<gene>
    <name evidence="9" type="primary">entS_4</name>
    <name evidence="9" type="ORF">SDC9_78008</name>
</gene>
<feature type="transmembrane region" description="Helical" evidence="7">
    <location>
        <begin position="217"/>
        <end position="238"/>
    </location>
</feature>
<keyword evidence="2" id="KW-0813">Transport</keyword>
<feature type="transmembrane region" description="Helical" evidence="7">
    <location>
        <begin position="389"/>
        <end position="408"/>
    </location>
</feature>
<dbReference type="EMBL" id="VSSQ01006078">
    <property type="protein sequence ID" value="MPM31453.1"/>
    <property type="molecule type" value="Genomic_DNA"/>
</dbReference>
<sequence length="465" mass="51530">MDSESAGSDAVKCFAIFGYPYFQLYYFCPMILPWSEIKNYLFRATFTFRALRSRNYAIYIMGMLVSVLGTWIQIIATGWLVYRLTNSAYMLGVVTFAGQIPSIIVTPFAGVYADRINRRKVILGTQISAMILSLILALLVLSDNIDVWHIILLSVLSGVVNAVDTPFRHAFIRDLVENQSQMSNAIALNSMLFNTARFVGPMVGGILIALIGEGWCFMINAISFLAVIVSLFVIHTTFHPKESNDKTILQDLKEGIRYSFGFIPIRYMLILIISTGFFILPFQSFLPVFAKDVLSGDSSLYGALTGFYGAGALIGAMFLASRKSLKKFPQYILIAAFLFSGALAVFSYSGSTALSMFLLLICGWAMIAQYVSVNTLLQTISHPEMVGRVISFYGMSFMTVTPLGALLIGKLTKFLSIQDVFFAFSCLSLVAAVLFYVKKNAIVSEVKKNLCHPAKNNESDLDELK</sequence>
<feature type="transmembrane region" description="Helical" evidence="7">
    <location>
        <begin position="14"/>
        <end position="35"/>
    </location>
</feature>
<dbReference type="CDD" id="cd06173">
    <property type="entry name" value="MFS_MefA_like"/>
    <property type="match status" value="1"/>
</dbReference>
<feature type="transmembrane region" description="Helical" evidence="7">
    <location>
        <begin position="258"/>
        <end position="280"/>
    </location>
</feature>
<keyword evidence="3" id="KW-1003">Cell membrane</keyword>
<evidence type="ECO:0000256" key="5">
    <source>
        <dbReference type="ARBA" id="ARBA00022989"/>
    </source>
</evidence>
<feature type="transmembrane region" description="Helical" evidence="7">
    <location>
        <begin position="331"/>
        <end position="350"/>
    </location>
</feature>
<feature type="transmembrane region" description="Helical" evidence="7">
    <location>
        <begin position="356"/>
        <end position="377"/>
    </location>
</feature>
<dbReference type="AlphaFoldDB" id="A0A644YYA8"/>
<dbReference type="GO" id="GO:0005886">
    <property type="term" value="C:plasma membrane"/>
    <property type="evidence" value="ECO:0007669"/>
    <property type="project" value="UniProtKB-SubCell"/>
</dbReference>
<name>A0A644YYA8_9ZZZZ</name>
<evidence type="ECO:0000259" key="8">
    <source>
        <dbReference type="PROSITE" id="PS50850"/>
    </source>
</evidence>
<dbReference type="InterPro" id="IPR010290">
    <property type="entry name" value="TM_effector"/>
</dbReference>
<keyword evidence="4 7" id="KW-0812">Transmembrane</keyword>
<dbReference type="PROSITE" id="PS50850">
    <property type="entry name" value="MFS"/>
    <property type="match status" value="1"/>
</dbReference>
<organism evidence="9">
    <name type="scientific">bioreactor metagenome</name>
    <dbReference type="NCBI Taxonomy" id="1076179"/>
    <lineage>
        <taxon>unclassified sequences</taxon>
        <taxon>metagenomes</taxon>
        <taxon>ecological metagenomes</taxon>
    </lineage>
</organism>
<evidence type="ECO:0000256" key="1">
    <source>
        <dbReference type="ARBA" id="ARBA00004651"/>
    </source>
</evidence>
<feature type="transmembrane region" description="Helical" evidence="7">
    <location>
        <begin position="300"/>
        <end position="319"/>
    </location>
</feature>
<dbReference type="Pfam" id="PF05977">
    <property type="entry name" value="MFS_3"/>
    <property type="match status" value="1"/>
</dbReference>
<feature type="transmembrane region" description="Helical" evidence="7">
    <location>
        <begin position="88"/>
        <end position="109"/>
    </location>
</feature>